<keyword evidence="6" id="KW-1185">Reference proteome</keyword>
<dbReference type="InterPro" id="IPR018060">
    <property type="entry name" value="HTH_AraC"/>
</dbReference>
<evidence type="ECO:0000313" key="5">
    <source>
        <dbReference type="EMBL" id="RTR19559.1"/>
    </source>
</evidence>
<dbReference type="Gene3D" id="1.10.10.60">
    <property type="entry name" value="Homeodomain-like"/>
    <property type="match status" value="1"/>
</dbReference>
<dbReference type="EMBL" id="RXMA01000011">
    <property type="protein sequence ID" value="RTR19559.1"/>
    <property type="molecule type" value="Genomic_DNA"/>
</dbReference>
<dbReference type="InterPro" id="IPR009057">
    <property type="entry name" value="Homeodomain-like_sf"/>
</dbReference>
<dbReference type="SMART" id="SM00342">
    <property type="entry name" value="HTH_ARAC"/>
    <property type="match status" value="1"/>
</dbReference>
<protein>
    <submittedName>
        <fullName evidence="5">Helix-turn-helix domain-containing protein</fullName>
    </submittedName>
</protein>
<dbReference type="PANTHER" id="PTHR46796:SF12">
    <property type="entry name" value="HTH-TYPE DNA-BINDING TRANSCRIPTIONAL ACTIVATOR EUTR"/>
    <property type="match status" value="1"/>
</dbReference>
<evidence type="ECO:0000256" key="2">
    <source>
        <dbReference type="ARBA" id="ARBA00023125"/>
    </source>
</evidence>
<reference evidence="5 6" key="1">
    <citation type="submission" date="2018-12" db="EMBL/GenBank/DDBJ databases">
        <authorList>
            <person name="Yang Y."/>
        </authorList>
    </citation>
    <scope>NUCLEOTIDE SEQUENCE [LARGE SCALE GENOMIC DNA]</scope>
    <source>
        <strain evidence="5 6">L-25-5w-1</strain>
    </source>
</reference>
<gene>
    <name evidence="5" type="ORF">EJ903_13420</name>
</gene>
<evidence type="ECO:0000256" key="1">
    <source>
        <dbReference type="ARBA" id="ARBA00023015"/>
    </source>
</evidence>
<dbReference type="PANTHER" id="PTHR46796">
    <property type="entry name" value="HTH-TYPE TRANSCRIPTIONAL ACTIVATOR RHAS-RELATED"/>
    <property type="match status" value="1"/>
</dbReference>
<sequence length="294" mass="32380">MTFAQWSPGRFNGALAAVQLDRMQILRDQTNRSLSKQGTAWPGSLVFSLPMGASGDGRLAGRTLSFPSGLLANAGNLPELRTPEQLDLVCVAVDRGWLSDMADASGCALAARRIRTTPNRLHGLPSTNQRLFQSFEDIFGNLPELAQTLEHHASRVALESLVADLLLEALSTGEGDDLRACPPHKRVVDKARAYVMDNMDRQPTIDDVCRHLGVSRRKLQNCFHQTLGCSPAQFLRVMRLNGVRRALQNPGQTSPVSVGDVAAHWGFWHLSRFAGDYRDLFGELPSETLRRARA</sequence>
<dbReference type="GO" id="GO:0043565">
    <property type="term" value="F:sequence-specific DNA binding"/>
    <property type="evidence" value="ECO:0007669"/>
    <property type="project" value="InterPro"/>
</dbReference>
<proteinExistence type="predicted"/>
<keyword evidence="1" id="KW-0805">Transcription regulation</keyword>
<evidence type="ECO:0000256" key="3">
    <source>
        <dbReference type="ARBA" id="ARBA00023163"/>
    </source>
</evidence>
<evidence type="ECO:0000259" key="4">
    <source>
        <dbReference type="PROSITE" id="PS01124"/>
    </source>
</evidence>
<dbReference type="Pfam" id="PF12833">
    <property type="entry name" value="HTH_18"/>
    <property type="match status" value="1"/>
</dbReference>
<comment type="caution">
    <text evidence="5">The sequence shown here is derived from an EMBL/GenBank/DDBJ whole genome shotgun (WGS) entry which is preliminary data.</text>
</comment>
<keyword evidence="3" id="KW-0804">Transcription</keyword>
<dbReference type="SUPFAM" id="SSF46689">
    <property type="entry name" value="Homeodomain-like"/>
    <property type="match status" value="1"/>
</dbReference>
<dbReference type="Proteomes" id="UP000277007">
    <property type="component" value="Unassembled WGS sequence"/>
</dbReference>
<dbReference type="PROSITE" id="PS01124">
    <property type="entry name" value="HTH_ARAC_FAMILY_2"/>
    <property type="match status" value="1"/>
</dbReference>
<dbReference type="GO" id="GO:0003700">
    <property type="term" value="F:DNA-binding transcription factor activity"/>
    <property type="evidence" value="ECO:0007669"/>
    <property type="project" value="InterPro"/>
</dbReference>
<evidence type="ECO:0000313" key="6">
    <source>
        <dbReference type="Proteomes" id="UP000277007"/>
    </source>
</evidence>
<feature type="domain" description="HTH araC/xylS-type" evidence="4">
    <location>
        <begin position="189"/>
        <end position="291"/>
    </location>
</feature>
<dbReference type="InterPro" id="IPR050204">
    <property type="entry name" value="AraC_XylS_family_regulators"/>
</dbReference>
<accession>A0A431VG86</accession>
<name>A0A431VG86_9PROT</name>
<organism evidence="5 6">
    <name type="scientific">Azospirillum griseum</name>
    <dbReference type="NCBI Taxonomy" id="2496639"/>
    <lineage>
        <taxon>Bacteria</taxon>
        <taxon>Pseudomonadati</taxon>
        <taxon>Pseudomonadota</taxon>
        <taxon>Alphaproteobacteria</taxon>
        <taxon>Rhodospirillales</taxon>
        <taxon>Azospirillaceae</taxon>
        <taxon>Azospirillum</taxon>
    </lineage>
</organism>
<dbReference type="OrthoDB" id="9802263at2"/>
<keyword evidence="2" id="KW-0238">DNA-binding</keyword>
<dbReference type="AlphaFoldDB" id="A0A431VG86"/>